<comment type="function">
    <text evidence="5">Catalyzes the base-exchange of a guanine (G) residue with the queuine precursor 7-aminomethyl-7-deazaguanine (PreQ1) at position 34 (anticodon wobble position) in tRNAs with GU(N) anticodons (tRNA-Asp, -Asn, -His and -Tyr). Catalysis occurs through a double-displacement mechanism. The nucleophile active site attacks the C1' of nucleotide 34 to detach the guanine base from the RNA, forming a covalent enzyme-RNA intermediate. The proton acceptor active site deprotonates the incoming PreQ1, allowing a nucleophilic attack on the C1' of the ribose to form the product. After dissociation, two additional enzymatic reactions on the tRNA convert PreQ1 to queuine (Q), resulting in the hypermodified nucleoside queuosine (7-(((4,5-cis-dihydroxy-2-cyclopenten-1-yl)amino)methyl)-7-deazaguanosine).</text>
</comment>
<gene>
    <name evidence="5" type="primary">tgt</name>
    <name evidence="7" type="ordered locus">Srot_2338</name>
</gene>
<dbReference type="InterPro" id="IPR036511">
    <property type="entry name" value="TGT-like_sf"/>
</dbReference>
<keyword evidence="8" id="KW-1185">Reference proteome</keyword>
<organism evidence="7 8">
    <name type="scientific">Segniliparus rotundus (strain ATCC BAA-972 / CDC 1076 / CIP 108378 / DSM 44985 / JCM 13578)</name>
    <dbReference type="NCBI Taxonomy" id="640132"/>
    <lineage>
        <taxon>Bacteria</taxon>
        <taxon>Bacillati</taxon>
        <taxon>Actinomycetota</taxon>
        <taxon>Actinomycetes</taxon>
        <taxon>Mycobacteriales</taxon>
        <taxon>Segniliparaceae</taxon>
        <taxon>Segniliparus</taxon>
    </lineage>
</organism>
<dbReference type="UniPathway" id="UPA00392"/>
<evidence type="ECO:0000256" key="5">
    <source>
        <dbReference type="HAMAP-Rule" id="MF_00168"/>
    </source>
</evidence>
<dbReference type="Gene3D" id="3.20.20.105">
    <property type="entry name" value="Queuine tRNA-ribosyltransferase-like"/>
    <property type="match status" value="1"/>
</dbReference>
<dbReference type="eggNOG" id="COG0343">
    <property type="taxonomic scope" value="Bacteria"/>
</dbReference>
<sequence>MGVRFSLAGRLPDGRGRAGVIHTPHGDIETPAFIPVGTAAAVKTVLPSLVADLGAHAVLANAYHLYLRPGAQLVAQAGGVAAFMGWRGPTYTDSGGFQVLSLGAGHRKILAMDTAGVGADQVIAKPEARLAKVDEDGVTFTSHVDGSKHRFTPEVSIAVQRDIGADIIFAFDELTTLLHSEEYQRSSVERTLRWARRCLAEHNRTKGLATATAAPQSLWAVVQGAQYEYLRRHCARELVGMSEADEAEGGVGFGGFGIGGAIAKERLGEIIGWVAEELPEHKPRHVLGVGEPDDLFAAVESGGDTFDCVAPTRLARNGVVFSWDGRYHLTNARFRRDFRPLDDALANSSAEFTRAYIHHLFKIREPLAGTLASVHNLSFLVTLMARVRAAILENRYEEYKAEVLGRYYAKR</sequence>
<evidence type="ECO:0000313" key="7">
    <source>
        <dbReference type="EMBL" id="ADG98787.1"/>
    </source>
</evidence>
<dbReference type="HAMAP" id="MF_00168">
    <property type="entry name" value="Q_tRNA_Tgt"/>
    <property type="match status" value="1"/>
</dbReference>
<dbReference type="PANTHER" id="PTHR46499">
    <property type="entry name" value="QUEUINE TRNA-RIBOSYLTRANSFERASE"/>
    <property type="match status" value="1"/>
</dbReference>
<evidence type="ECO:0000256" key="2">
    <source>
        <dbReference type="ARBA" id="ARBA00022679"/>
    </source>
</evidence>
<reference evidence="7 8" key="1">
    <citation type="journal article" date="2010" name="Stand. Genomic Sci.">
        <title>Complete genome sequence of Segniliparus rotundus type strain (CDC 1076).</title>
        <authorList>
            <person name="Sikorski J."/>
            <person name="Lapidus A."/>
            <person name="Copeland A."/>
            <person name="Misra M."/>
            <person name="Glavina Del Rio T."/>
            <person name="Nolan M."/>
            <person name="Lucas S."/>
            <person name="Chen F."/>
            <person name="Tice H."/>
            <person name="Cheng J.F."/>
            <person name="Jando M."/>
            <person name="Schneider S."/>
            <person name="Bruce D."/>
            <person name="Goodwin L."/>
            <person name="Pitluck S."/>
            <person name="Liolios K."/>
            <person name="Mikhailova N."/>
            <person name="Pati A."/>
            <person name="Ivanova N."/>
            <person name="Mavromatis K."/>
            <person name="Chen A."/>
            <person name="Palaniappan K."/>
            <person name="Chertkov O."/>
            <person name="Land M."/>
            <person name="Hauser L."/>
            <person name="Chang Y.J."/>
            <person name="Jeffries C.D."/>
            <person name="Brettin T."/>
            <person name="Detter J.C."/>
            <person name="Han C."/>
            <person name="Rohde M."/>
            <person name="Goker M."/>
            <person name="Bristow J."/>
            <person name="Eisen J.A."/>
            <person name="Markowitz V."/>
            <person name="Hugenholtz P."/>
            <person name="Kyrpides N.C."/>
            <person name="Klenk H.P."/>
        </authorList>
    </citation>
    <scope>NUCLEOTIDE SEQUENCE [LARGE SCALE GENOMIC DNA]</scope>
    <source>
        <strain evidence="8">ATCC BAA-972 / CDC 1076 / CIP 108378 / DSM 44985 / JCM 13578</strain>
    </source>
</reference>
<comment type="subunit">
    <text evidence="5">Homodimer. Within each dimer, one monomer is responsible for RNA recognition and catalysis, while the other monomer binds to the replacement base PreQ1.</text>
</comment>
<comment type="similarity">
    <text evidence="5">Belongs to the queuine tRNA-ribosyltransferase family.</text>
</comment>
<dbReference type="AlphaFoldDB" id="D6ZAQ1"/>
<evidence type="ECO:0000259" key="6">
    <source>
        <dbReference type="Pfam" id="PF01702"/>
    </source>
</evidence>
<protein>
    <recommendedName>
        <fullName evidence="5">Queuine tRNA-ribosyltransferase</fullName>
        <ecNumber evidence="5">2.4.2.29</ecNumber>
    </recommendedName>
    <alternativeName>
        <fullName evidence="5">Guanine insertion enzyme</fullName>
    </alternativeName>
    <alternativeName>
        <fullName evidence="5">tRNA-guanine transglycosylase</fullName>
    </alternativeName>
</protein>
<dbReference type="RefSeq" id="WP_013139237.1">
    <property type="nucleotide sequence ID" value="NC_014168.1"/>
</dbReference>
<keyword evidence="3 5" id="KW-0819">tRNA processing</keyword>
<feature type="domain" description="tRNA-guanine(15) transglycosylase-like" evidence="6">
    <location>
        <begin position="15"/>
        <end position="408"/>
    </location>
</feature>
<dbReference type="EMBL" id="CP001958">
    <property type="protein sequence ID" value="ADG98787.1"/>
    <property type="molecule type" value="Genomic_DNA"/>
</dbReference>
<dbReference type="InterPro" id="IPR004803">
    <property type="entry name" value="TGT"/>
</dbReference>
<feature type="region of interest" description="RNA binding" evidence="5">
    <location>
        <begin position="288"/>
        <end position="294"/>
    </location>
</feature>
<comment type="catalytic activity">
    <reaction evidence="5">
        <text>7-aminomethyl-7-carbaguanine + guanosine(34) in tRNA = 7-aminomethyl-7-carbaguanosine(34) in tRNA + guanine</text>
        <dbReference type="Rhea" id="RHEA:24104"/>
        <dbReference type="Rhea" id="RHEA-COMP:10341"/>
        <dbReference type="Rhea" id="RHEA-COMP:10342"/>
        <dbReference type="ChEBI" id="CHEBI:16235"/>
        <dbReference type="ChEBI" id="CHEBI:58703"/>
        <dbReference type="ChEBI" id="CHEBI:74269"/>
        <dbReference type="ChEBI" id="CHEBI:82833"/>
        <dbReference type="EC" id="2.4.2.29"/>
    </reaction>
</comment>
<feature type="active site" description="Nucleophile" evidence="5">
    <location>
        <position position="307"/>
    </location>
</feature>
<evidence type="ECO:0000313" key="8">
    <source>
        <dbReference type="Proteomes" id="UP000002247"/>
    </source>
</evidence>
<feature type="binding site" evidence="5">
    <location>
        <position position="223"/>
    </location>
    <ligand>
        <name>substrate</name>
    </ligand>
</feature>
<evidence type="ECO:0000256" key="4">
    <source>
        <dbReference type="ARBA" id="ARBA00022785"/>
    </source>
</evidence>
<keyword evidence="2 5" id="KW-0808">Transferase</keyword>
<dbReference type="KEGG" id="srt:Srot_2338"/>
<dbReference type="InterPro" id="IPR050076">
    <property type="entry name" value="ArchSynthase1/Queuine_TRR"/>
</dbReference>
<dbReference type="Proteomes" id="UP000002247">
    <property type="component" value="Chromosome"/>
</dbReference>
<dbReference type="NCBIfam" id="TIGR00449">
    <property type="entry name" value="tgt_general"/>
    <property type="match status" value="1"/>
</dbReference>
<dbReference type="SUPFAM" id="SSF51713">
    <property type="entry name" value="tRNA-guanine transglycosylase"/>
    <property type="match status" value="1"/>
</dbReference>
<feature type="binding site" evidence="5">
    <location>
        <position position="255"/>
    </location>
    <ligand>
        <name>substrate</name>
    </ligand>
</feature>
<comment type="caution">
    <text evidence="5">Lacks conserved residue(s) required for the propagation of feature annotation.</text>
</comment>
<proteinExistence type="inferred from homology"/>
<dbReference type="NCBIfam" id="TIGR00430">
    <property type="entry name" value="Q_tRNA_tgt"/>
    <property type="match status" value="1"/>
</dbReference>
<name>D6ZAQ1_SEGRD</name>
<dbReference type="OrthoDB" id="9805417at2"/>
<keyword evidence="1 5" id="KW-0328">Glycosyltransferase</keyword>
<dbReference type="Pfam" id="PF01702">
    <property type="entry name" value="TGT"/>
    <property type="match status" value="1"/>
</dbReference>
<feature type="binding site" evidence="5">
    <location>
        <position position="172"/>
    </location>
    <ligand>
        <name>substrate</name>
    </ligand>
</feature>
<dbReference type="HOGENOM" id="CLU_022060_0_0_11"/>
<dbReference type="STRING" id="640132.Srot_2338"/>
<feature type="region of interest" description="RNA binding; important for wobble base 34 recognition" evidence="5">
    <location>
        <begin position="312"/>
        <end position="316"/>
    </location>
</feature>
<dbReference type="InterPro" id="IPR002616">
    <property type="entry name" value="tRNA_ribo_trans-like"/>
</dbReference>
<dbReference type="GO" id="GO:0008479">
    <property type="term" value="F:tRNA-guanosine(34) queuine transglycosylase activity"/>
    <property type="evidence" value="ECO:0007669"/>
    <property type="project" value="UniProtKB-UniRule"/>
</dbReference>
<accession>D6ZAQ1</accession>
<dbReference type="GO" id="GO:0005829">
    <property type="term" value="C:cytosol"/>
    <property type="evidence" value="ECO:0007669"/>
    <property type="project" value="TreeGrafter"/>
</dbReference>
<evidence type="ECO:0000256" key="3">
    <source>
        <dbReference type="ARBA" id="ARBA00022694"/>
    </source>
</evidence>
<dbReference type="GO" id="GO:0008616">
    <property type="term" value="P:tRNA queuosine(34) biosynthetic process"/>
    <property type="evidence" value="ECO:0007669"/>
    <property type="project" value="UniProtKB-UniRule"/>
</dbReference>
<dbReference type="PANTHER" id="PTHR46499:SF1">
    <property type="entry name" value="QUEUINE TRNA-RIBOSYLTRANSFERASE"/>
    <property type="match status" value="1"/>
</dbReference>
<evidence type="ECO:0000256" key="1">
    <source>
        <dbReference type="ARBA" id="ARBA00022676"/>
    </source>
</evidence>
<feature type="active site" description="Proton acceptor" evidence="5">
    <location>
        <position position="93"/>
    </location>
</feature>
<keyword evidence="4 5" id="KW-0671">Queuosine biosynthesis</keyword>
<feature type="binding site" evidence="5">
    <location>
        <begin position="93"/>
        <end position="97"/>
    </location>
    <ligand>
        <name>substrate</name>
    </ligand>
</feature>
<dbReference type="EC" id="2.4.2.29" evidence="5"/>
<comment type="pathway">
    <text evidence="5">tRNA modification; tRNA-queuosine biosynthesis.</text>
</comment>